<protein>
    <submittedName>
        <fullName evidence="4">VWA-like domain-containing protein</fullName>
    </submittedName>
</protein>
<evidence type="ECO:0000259" key="3">
    <source>
        <dbReference type="Pfam" id="PF13203"/>
    </source>
</evidence>
<evidence type="ECO:0000256" key="1">
    <source>
        <dbReference type="SAM" id="MobiDB-lite"/>
    </source>
</evidence>
<comment type="caution">
    <text evidence="4">The sequence shown here is derived from an EMBL/GenBank/DDBJ whole genome shotgun (WGS) entry which is preliminary data.</text>
</comment>
<dbReference type="InterPro" id="IPR025154">
    <property type="entry name" value="Put_metallopeptidase_dom"/>
</dbReference>
<reference evidence="5" key="1">
    <citation type="journal article" date="2019" name="Int. J. Syst. Evol. Microbiol.">
        <title>The Global Catalogue of Microorganisms (GCM) 10K type strain sequencing project: providing services to taxonomists for standard genome sequencing and annotation.</title>
        <authorList>
            <consortium name="The Broad Institute Genomics Platform"/>
            <consortium name="The Broad Institute Genome Sequencing Center for Infectious Disease"/>
            <person name="Wu L."/>
            <person name="Ma J."/>
        </authorList>
    </citation>
    <scope>NUCLEOTIDE SEQUENCE [LARGE SCALE GENOMIC DNA]</scope>
    <source>
        <strain evidence="5">CCM 8932</strain>
    </source>
</reference>
<dbReference type="EMBL" id="JBHSSD010000042">
    <property type="protein sequence ID" value="MFC6165072.1"/>
    <property type="molecule type" value="Genomic_DNA"/>
</dbReference>
<dbReference type="Proteomes" id="UP001596253">
    <property type="component" value="Unassembled WGS sequence"/>
</dbReference>
<organism evidence="4 5">
    <name type="scientific">Lactiplantibacillus dongliensis</name>
    <dbReference type="NCBI Taxonomy" id="2559919"/>
    <lineage>
        <taxon>Bacteria</taxon>
        <taxon>Bacillati</taxon>
        <taxon>Bacillota</taxon>
        <taxon>Bacilli</taxon>
        <taxon>Lactobacillales</taxon>
        <taxon>Lactobacillaceae</taxon>
        <taxon>Lactiplantibacillus</taxon>
    </lineage>
</organism>
<feature type="region of interest" description="Disordered" evidence="1">
    <location>
        <begin position="176"/>
        <end position="200"/>
    </location>
</feature>
<gene>
    <name evidence="4" type="ORF">ACFP3T_10355</name>
</gene>
<dbReference type="RefSeq" id="WP_137639129.1">
    <property type="nucleotide sequence ID" value="NZ_BJDK01000003.1"/>
</dbReference>
<feature type="domain" description="Putative metallopeptidase" evidence="3">
    <location>
        <begin position="95"/>
        <end position="293"/>
    </location>
</feature>
<keyword evidence="5" id="KW-1185">Reference proteome</keyword>
<evidence type="ECO:0000259" key="2">
    <source>
        <dbReference type="Pfam" id="PF09967"/>
    </source>
</evidence>
<evidence type="ECO:0000313" key="4">
    <source>
        <dbReference type="EMBL" id="MFC6165072.1"/>
    </source>
</evidence>
<feature type="domain" description="VWA-like" evidence="2">
    <location>
        <begin position="310"/>
        <end position="438"/>
    </location>
</feature>
<proteinExistence type="predicted"/>
<dbReference type="Pfam" id="PF13203">
    <property type="entry name" value="DUF2201_N"/>
    <property type="match status" value="1"/>
</dbReference>
<sequence length="449" mass="49148">MINNAMAYAEWRQQLLTTPTDATLAAGLVMVERAIIDLLASDQFYGELLTRLPRHPSRQLTVPFALTWRANRLELTMAAVPLAQTFTRFDELQAGLKHVALHVLWQHPLRYRQRVAHQPELVTLATDLTVNQYVTGLPKYSTGLATVQPLVAAALPVKADSSVYLKLLQSSAQRQASSQSASQSPQTAGDAGTSTGTQPLSAPIDAVAGWQAATGQLANPNLAASRLQQLARDAWTHTREAGRGLVAGQVRAQLAIKRHAVAIDWRRLLVKGLGQLPTGKQASYARFNRRQPARMELPGQISDTQLQLQVYVDHSGSISDATLQYLLSQVASLTRAMTATIMVSSFDAVVRPGQTYQADLPQQIRYTRQGGGGTVYQSIFDDLRRQHATNQTTLAVVLTDGRGEREIDAHHFTNVIWVLAHPHDRLSIQPVIGQVVTLKKGADSDDTTT</sequence>
<dbReference type="Pfam" id="PF09967">
    <property type="entry name" value="DUF2201"/>
    <property type="match status" value="1"/>
</dbReference>
<dbReference type="InterPro" id="IPR018698">
    <property type="entry name" value="VWA-like_dom"/>
</dbReference>
<dbReference type="PANTHER" id="PTHR38730">
    <property type="entry name" value="SLL7028 PROTEIN"/>
    <property type="match status" value="1"/>
</dbReference>
<accession>A0ABW1RA94</accession>
<dbReference type="PANTHER" id="PTHR38730:SF1">
    <property type="entry name" value="SLL7028 PROTEIN"/>
    <property type="match status" value="1"/>
</dbReference>
<name>A0ABW1RA94_9LACO</name>
<evidence type="ECO:0000313" key="5">
    <source>
        <dbReference type="Proteomes" id="UP001596253"/>
    </source>
</evidence>